<feature type="coiled-coil region" evidence="1">
    <location>
        <begin position="52"/>
        <end position="112"/>
    </location>
</feature>
<accession>A0AAV7Y9Z4</accession>
<reference evidence="2" key="1">
    <citation type="submission" date="2022-08" db="EMBL/GenBank/DDBJ databases">
        <title>Novel sulphate-reducing endosymbionts in the free-living metamonad Anaeramoeba.</title>
        <authorList>
            <person name="Jerlstrom-Hultqvist J."/>
            <person name="Cepicka I."/>
            <person name="Gallot-Lavallee L."/>
            <person name="Salas-Leiva D."/>
            <person name="Curtis B.A."/>
            <person name="Zahonova K."/>
            <person name="Pipaliya S."/>
            <person name="Dacks J."/>
            <person name="Roger A.J."/>
        </authorList>
    </citation>
    <scope>NUCLEOTIDE SEQUENCE</scope>
    <source>
        <strain evidence="2">Busselton2</strain>
    </source>
</reference>
<evidence type="ECO:0000313" key="2">
    <source>
        <dbReference type="EMBL" id="KAJ3426329.1"/>
    </source>
</evidence>
<gene>
    <name evidence="2" type="ORF">M0812_28783</name>
</gene>
<sequence length="277" mass="33565">METLEYLTEEIQEIIKQNNFKVMETEKLHNQSEEITNMCKPLQKETQTYQHYKKHNQKKKKKNQEILKQQKRREEEFVRDYNKLELDFNSVITKIKKEIKSTRKRRDEIYEEKGIILEYVVANELYNQMFQYLGTVDLKTIKPSFFNDFQIEIFEKTQDLSKEFTKKFMENAHLSLRTTKQTFYVTLDRLKYFYSKQLYTPEERLKTVQSILSQVKLGEETRTILEHFGQMFTLWSWIIIALEDRPTLTESNDESHIILKGFTNKKGILIQKQKIFH</sequence>
<evidence type="ECO:0000313" key="3">
    <source>
        <dbReference type="Proteomes" id="UP001146793"/>
    </source>
</evidence>
<dbReference type="AlphaFoldDB" id="A0AAV7Y9Z4"/>
<evidence type="ECO:0000256" key="1">
    <source>
        <dbReference type="SAM" id="Coils"/>
    </source>
</evidence>
<name>A0AAV7Y9Z4_9EUKA</name>
<comment type="caution">
    <text evidence="2">The sequence shown here is derived from an EMBL/GenBank/DDBJ whole genome shotgun (WGS) entry which is preliminary data.</text>
</comment>
<protein>
    <submittedName>
        <fullName evidence="2">Uncharacterized protein</fullName>
    </submittedName>
</protein>
<proteinExistence type="predicted"/>
<keyword evidence="1" id="KW-0175">Coiled coil</keyword>
<organism evidence="2 3">
    <name type="scientific">Anaeramoeba flamelloides</name>
    <dbReference type="NCBI Taxonomy" id="1746091"/>
    <lineage>
        <taxon>Eukaryota</taxon>
        <taxon>Metamonada</taxon>
        <taxon>Anaeramoebidae</taxon>
        <taxon>Anaeramoeba</taxon>
    </lineage>
</organism>
<dbReference type="Proteomes" id="UP001146793">
    <property type="component" value="Unassembled WGS sequence"/>
</dbReference>
<dbReference type="EMBL" id="JANTQA010000070">
    <property type="protein sequence ID" value="KAJ3426329.1"/>
    <property type="molecule type" value="Genomic_DNA"/>
</dbReference>